<feature type="compositionally biased region" description="Polar residues" evidence="7">
    <location>
        <begin position="1"/>
        <end position="12"/>
    </location>
</feature>
<feature type="transmembrane region" description="Helical" evidence="8">
    <location>
        <begin position="485"/>
        <end position="510"/>
    </location>
</feature>
<gene>
    <name evidence="9" type="ORF">Taro_043281</name>
</gene>
<reference evidence="9" key="1">
    <citation type="submission" date="2017-07" db="EMBL/GenBank/DDBJ databases">
        <title>Taro Niue Genome Assembly and Annotation.</title>
        <authorList>
            <person name="Atibalentja N."/>
            <person name="Keating K."/>
            <person name="Fields C.J."/>
        </authorList>
    </citation>
    <scope>NUCLEOTIDE SEQUENCE</scope>
    <source>
        <strain evidence="9">Niue_2</strain>
        <tissue evidence="9">Leaf</tissue>
    </source>
</reference>
<evidence type="ECO:0000256" key="4">
    <source>
        <dbReference type="ARBA" id="ARBA00022989"/>
    </source>
</evidence>
<feature type="transmembrane region" description="Helical" evidence="8">
    <location>
        <begin position="266"/>
        <end position="289"/>
    </location>
</feature>
<evidence type="ECO:0000256" key="1">
    <source>
        <dbReference type="ARBA" id="ARBA00004477"/>
    </source>
</evidence>
<dbReference type="InterPro" id="IPR009617">
    <property type="entry name" value="Seipin"/>
</dbReference>
<comment type="subcellular location">
    <subcellularLocation>
        <location evidence="1">Endoplasmic reticulum membrane</location>
        <topology evidence="1">Multi-pass membrane protein</topology>
    </subcellularLocation>
</comment>
<evidence type="ECO:0000256" key="5">
    <source>
        <dbReference type="ARBA" id="ARBA00023098"/>
    </source>
</evidence>
<keyword evidence="5" id="KW-0443">Lipid metabolism</keyword>
<organism evidence="9 10">
    <name type="scientific">Colocasia esculenta</name>
    <name type="common">Wild taro</name>
    <name type="synonym">Arum esculentum</name>
    <dbReference type="NCBI Taxonomy" id="4460"/>
    <lineage>
        <taxon>Eukaryota</taxon>
        <taxon>Viridiplantae</taxon>
        <taxon>Streptophyta</taxon>
        <taxon>Embryophyta</taxon>
        <taxon>Tracheophyta</taxon>
        <taxon>Spermatophyta</taxon>
        <taxon>Magnoliopsida</taxon>
        <taxon>Liliopsida</taxon>
        <taxon>Araceae</taxon>
        <taxon>Aroideae</taxon>
        <taxon>Colocasieae</taxon>
        <taxon>Colocasia</taxon>
    </lineage>
</organism>
<evidence type="ECO:0000256" key="8">
    <source>
        <dbReference type="SAM" id="Phobius"/>
    </source>
</evidence>
<keyword evidence="6 8" id="KW-0472">Membrane</keyword>
<keyword evidence="3" id="KW-0256">Endoplasmic reticulum</keyword>
<evidence type="ECO:0000256" key="2">
    <source>
        <dbReference type="ARBA" id="ARBA00022692"/>
    </source>
</evidence>
<feature type="region of interest" description="Disordered" evidence="7">
    <location>
        <begin position="113"/>
        <end position="152"/>
    </location>
</feature>
<name>A0A843WKN7_COLES</name>
<keyword evidence="4 8" id="KW-1133">Transmembrane helix</keyword>
<evidence type="ECO:0008006" key="11">
    <source>
        <dbReference type="Google" id="ProtNLM"/>
    </source>
</evidence>
<dbReference type="Proteomes" id="UP000652761">
    <property type="component" value="Unassembled WGS sequence"/>
</dbReference>
<feature type="transmembrane region" description="Helical" evidence="8">
    <location>
        <begin position="191"/>
        <end position="211"/>
    </location>
</feature>
<keyword evidence="2 8" id="KW-0812">Transmembrane</keyword>
<dbReference type="CDD" id="cd23995">
    <property type="entry name" value="Seipin_BSCL2_like"/>
    <property type="match status" value="1"/>
</dbReference>
<sequence>MEPQQLPNSPTSPAAFFDAPDELPLPEAEEAPALSSTSDVDHGEGIGTTPQPPQTPQSPPAGLRRRRSSLRSASSKRSPADSELFGSDSGVFSEVTSPRIERRSKILLASKDHARGGVESPSSVVSSDRVAVGDDGAREGPMAKAESTGREDVEVWTDSAGVSGSPPSSSAGLLFSVAGLVIKVIGLQMSLLFSSVTFPLWLLHCSFLLVIDPFGTLKRGRDHVWQTFMWFCIVLRDRVGPLVSERLSSQRGIGKWVLRVALGCFWSFYVCLALLVCLFSALLIGRLLIGSVAEEPLRFTEELSFDYTKASPVATVPIMSCHAVECGEDCGVNIDVGMWRGRRFIPANHKLQTTVSLTLPESEYNQKLGVFQVKVDVLSANGRIVTSSSRPCMLRYKSPPIQVLKTIFKSGPLLTGYASETQTLSLKMQGFTEGSEPTACIRVALKRRAQYSPGSGLPEIYAAYIRLESELPLFKKIIWNWRRTLFVWISIGLFNSEVLFILICCAPLIMPRPRNSN</sequence>
<dbReference type="PANTHER" id="PTHR21212">
    <property type="entry name" value="BERNARDINELLI-SEIP CONGENITAL LIPODYSTROPHY 2 HOMOLOG BSCL2 PROTEIN"/>
    <property type="match status" value="1"/>
</dbReference>
<evidence type="ECO:0000256" key="7">
    <source>
        <dbReference type="SAM" id="MobiDB-lite"/>
    </source>
</evidence>
<feature type="compositionally biased region" description="Low complexity" evidence="7">
    <location>
        <begin position="117"/>
        <end position="130"/>
    </location>
</feature>
<dbReference type="AlphaFoldDB" id="A0A843WKN7"/>
<feature type="compositionally biased region" description="Pro residues" evidence="7">
    <location>
        <begin position="50"/>
        <end position="59"/>
    </location>
</feature>
<keyword evidence="10" id="KW-1185">Reference proteome</keyword>
<dbReference type="GO" id="GO:0140042">
    <property type="term" value="P:lipid droplet formation"/>
    <property type="evidence" value="ECO:0007669"/>
    <property type="project" value="UniProtKB-ARBA"/>
</dbReference>
<dbReference type="PANTHER" id="PTHR21212:SF0">
    <property type="entry name" value="SEIPIN"/>
    <property type="match status" value="1"/>
</dbReference>
<dbReference type="Pfam" id="PF06775">
    <property type="entry name" value="Seipin"/>
    <property type="match status" value="1"/>
</dbReference>
<dbReference type="GO" id="GO:0005789">
    <property type="term" value="C:endoplasmic reticulum membrane"/>
    <property type="evidence" value="ECO:0007669"/>
    <property type="project" value="UniProtKB-SubCell"/>
</dbReference>
<evidence type="ECO:0000313" key="10">
    <source>
        <dbReference type="Proteomes" id="UP000652761"/>
    </source>
</evidence>
<accession>A0A843WKN7</accession>
<protein>
    <recommendedName>
        <fullName evidence="11">Seipin</fullName>
    </recommendedName>
</protein>
<feature type="region of interest" description="Disordered" evidence="7">
    <location>
        <begin position="1"/>
        <end position="91"/>
    </location>
</feature>
<evidence type="ECO:0000313" key="9">
    <source>
        <dbReference type="EMBL" id="MQM10389.1"/>
    </source>
</evidence>
<dbReference type="OrthoDB" id="3990054at2759"/>
<proteinExistence type="predicted"/>
<dbReference type="GO" id="GO:0006629">
    <property type="term" value="P:lipid metabolic process"/>
    <property type="evidence" value="ECO:0007669"/>
    <property type="project" value="UniProtKB-KW"/>
</dbReference>
<evidence type="ECO:0000256" key="3">
    <source>
        <dbReference type="ARBA" id="ARBA00022824"/>
    </source>
</evidence>
<evidence type="ECO:0000256" key="6">
    <source>
        <dbReference type="ARBA" id="ARBA00023136"/>
    </source>
</evidence>
<dbReference type="EMBL" id="NMUH01004660">
    <property type="protein sequence ID" value="MQM10389.1"/>
    <property type="molecule type" value="Genomic_DNA"/>
</dbReference>
<comment type="caution">
    <text evidence="9">The sequence shown here is derived from an EMBL/GenBank/DDBJ whole genome shotgun (WGS) entry which is preliminary data.</text>
</comment>